<feature type="transmembrane region" description="Helical" evidence="1">
    <location>
        <begin position="69"/>
        <end position="88"/>
    </location>
</feature>
<name>A0A3E0TSU5_9GAMM</name>
<protein>
    <submittedName>
        <fullName evidence="2">Uncharacterized protein</fullName>
    </submittedName>
</protein>
<dbReference type="AlphaFoldDB" id="A0A3E0TSU5"/>
<feature type="transmembrane region" description="Helical" evidence="1">
    <location>
        <begin position="97"/>
        <end position="123"/>
    </location>
</feature>
<dbReference type="EMBL" id="QUOU01000001">
    <property type="protein sequence ID" value="REL27731.1"/>
    <property type="molecule type" value="Genomic_DNA"/>
</dbReference>
<evidence type="ECO:0000256" key="1">
    <source>
        <dbReference type="SAM" id="Phobius"/>
    </source>
</evidence>
<feature type="transmembrane region" description="Helical" evidence="1">
    <location>
        <begin position="129"/>
        <end position="148"/>
    </location>
</feature>
<keyword evidence="1" id="KW-0812">Transmembrane</keyword>
<proteinExistence type="predicted"/>
<keyword evidence="1" id="KW-0472">Membrane</keyword>
<gene>
    <name evidence="2" type="ORF">DXX93_14970</name>
</gene>
<comment type="caution">
    <text evidence="2">The sequence shown here is derived from an EMBL/GenBank/DDBJ whole genome shotgun (WGS) entry which is preliminary data.</text>
</comment>
<dbReference type="RefSeq" id="WP_116008801.1">
    <property type="nucleotide sequence ID" value="NZ_QUOU01000001.1"/>
</dbReference>
<accession>A0A3E0TSU5</accession>
<keyword evidence="1" id="KW-1133">Transmembrane helix</keyword>
<dbReference type="Proteomes" id="UP000256478">
    <property type="component" value="Unassembled WGS sequence"/>
</dbReference>
<organism evidence="2 3">
    <name type="scientific">Thalassotalea euphylliae</name>
    <dbReference type="NCBI Taxonomy" id="1655234"/>
    <lineage>
        <taxon>Bacteria</taxon>
        <taxon>Pseudomonadati</taxon>
        <taxon>Pseudomonadota</taxon>
        <taxon>Gammaproteobacteria</taxon>
        <taxon>Alteromonadales</taxon>
        <taxon>Colwelliaceae</taxon>
        <taxon>Thalassotalea</taxon>
    </lineage>
</organism>
<evidence type="ECO:0000313" key="3">
    <source>
        <dbReference type="Proteomes" id="UP000256478"/>
    </source>
</evidence>
<dbReference type="OrthoDB" id="6334575at2"/>
<reference evidence="2 3" key="1">
    <citation type="submission" date="2018-08" db="EMBL/GenBank/DDBJ databases">
        <title>Thalassotalea euphylliae genome.</title>
        <authorList>
            <person name="Summers S."/>
            <person name="Rice S.A."/>
            <person name="Freckelton M.L."/>
            <person name="Nedved B.T."/>
            <person name="Hadfield M.G."/>
        </authorList>
    </citation>
    <scope>NUCLEOTIDE SEQUENCE [LARGE SCALE GENOMIC DNA]</scope>
    <source>
        <strain evidence="2 3">H1</strain>
    </source>
</reference>
<sequence>MQSARQSVRQFVTRLLPSFFISWLLTFSLASLFHSQYVVNQLVNLGIEVGINVRTSLVFDDWLGLLPTYGSIIAIALLIAFSLAGWLVKRLNNHRNALFVTAGILAFVVVLTAINSIMHINIIAGARGWGFYLQLLAGAIGGYVFAMLSQRKLSQPKPNQNERAQ</sequence>
<feature type="transmembrane region" description="Helical" evidence="1">
    <location>
        <begin position="12"/>
        <end position="33"/>
    </location>
</feature>
<evidence type="ECO:0000313" key="2">
    <source>
        <dbReference type="EMBL" id="REL27731.1"/>
    </source>
</evidence>